<evidence type="ECO:0000313" key="1">
    <source>
        <dbReference type="EMBL" id="ETS84371.1"/>
    </source>
</evidence>
<dbReference type="GO" id="GO:0001228">
    <property type="term" value="F:DNA-binding transcription activator activity, RNA polymerase II-specific"/>
    <property type="evidence" value="ECO:0007669"/>
    <property type="project" value="TreeGrafter"/>
</dbReference>
<dbReference type="AlphaFoldDB" id="W3XGN3"/>
<accession>W3XGN3</accession>
<dbReference type="Proteomes" id="UP000030651">
    <property type="component" value="Unassembled WGS sequence"/>
</dbReference>
<proteinExistence type="predicted"/>
<organism evidence="1 2">
    <name type="scientific">Pestalotiopsis fici (strain W106-1 / CGMCC3.15140)</name>
    <dbReference type="NCBI Taxonomy" id="1229662"/>
    <lineage>
        <taxon>Eukaryota</taxon>
        <taxon>Fungi</taxon>
        <taxon>Dikarya</taxon>
        <taxon>Ascomycota</taxon>
        <taxon>Pezizomycotina</taxon>
        <taxon>Sordariomycetes</taxon>
        <taxon>Xylariomycetidae</taxon>
        <taxon>Amphisphaeriales</taxon>
        <taxon>Sporocadaceae</taxon>
        <taxon>Pestalotiopsis</taxon>
    </lineage>
</organism>
<name>W3XGN3_PESFW</name>
<dbReference type="KEGG" id="pfy:PFICI_02396"/>
<dbReference type="PANTHER" id="PTHR47784">
    <property type="entry name" value="STEROL UPTAKE CONTROL PROTEIN 2"/>
    <property type="match status" value="1"/>
</dbReference>
<evidence type="ECO:0000313" key="2">
    <source>
        <dbReference type="Proteomes" id="UP000030651"/>
    </source>
</evidence>
<dbReference type="PANTHER" id="PTHR47784:SF5">
    <property type="entry name" value="STEROL UPTAKE CONTROL PROTEIN 2"/>
    <property type="match status" value="1"/>
</dbReference>
<keyword evidence="2" id="KW-1185">Reference proteome</keyword>
<dbReference type="InParanoid" id="W3XGN3"/>
<dbReference type="OMA" id="CATRIRL"/>
<protein>
    <recommendedName>
        <fullName evidence="3">C6 zinc finger domain-containing protein</fullName>
    </recommendedName>
</protein>
<dbReference type="GeneID" id="19267409"/>
<dbReference type="OrthoDB" id="5295362at2759"/>
<gene>
    <name evidence="1" type="ORF">PFICI_02396</name>
</gene>
<sequence length="389" mass="44119">MSMVMTADASLANSNNHLAPEEDNSSGFNERWGREAELMHHYCTVTADTLAMREDMRHVWKVVKPREGYACAFVMHGILSISALHKGLLVPSERQRYLDLSAHYYLIGSEAFRACLPHVNMENWRQVLCFTTIIILHCLSLPARSGKQGLQTPIRRVLELFSVVRGIRATIDPFTRLITASEFAPIVYGIWPPTDVKNTQRYVCLFILQPHILHSPFQFIARLDIRNVVQSLILFTPSLLDVSHCGLPVDTFDALQRLRSLSISSVSRTSASPYSAGDSEHYTAAIDGLETATRLIAWGGAHAEIGTVLYWPYVLDQSIMADIEASEPAALVILAHFAVLFKCLGMKHWYTKGWTERLFKDIDRQLIKWEGRASWLEWPCKHIYCTEPF</sequence>
<dbReference type="HOGENOM" id="CLU_024934_0_0_1"/>
<dbReference type="EMBL" id="KI912110">
    <property type="protein sequence ID" value="ETS84371.1"/>
    <property type="molecule type" value="Genomic_DNA"/>
</dbReference>
<reference evidence="2" key="1">
    <citation type="journal article" date="2015" name="BMC Genomics">
        <title>Genomic and transcriptomic analysis of the endophytic fungus Pestalotiopsis fici reveals its lifestyle and high potential for synthesis of natural products.</title>
        <authorList>
            <person name="Wang X."/>
            <person name="Zhang X."/>
            <person name="Liu L."/>
            <person name="Xiang M."/>
            <person name="Wang W."/>
            <person name="Sun X."/>
            <person name="Che Y."/>
            <person name="Guo L."/>
            <person name="Liu G."/>
            <person name="Guo L."/>
            <person name="Wang C."/>
            <person name="Yin W.B."/>
            <person name="Stadler M."/>
            <person name="Zhang X."/>
            <person name="Liu X."/>
        </authorList>
    </citation>
    <scope>NUCLEOTIDE SEQUENCE [LARGE SCALE GENOMIC DNA]</scope>
    <source>
        <strain evidence="2">W106-1 / CGMCC3.15140</strain>
    </source>
</reference>
<evidence type="ECO:0008006" key="3">
    <source>
        <dbReference type="Google" id="ProtNLM"/>
    </source>
</evidence>
<dbReference type="eggNOG" id="ENOG502SMQM">
    <property type="taxonomic scope" value="Eukaryota"/>
</dbReference>
<dbReference type="InterPro" id="IPR053157">
    <property type="entry name" value="Sterol_Uptake_Regulator"/>
</dbReference>
<dbReference type="RefSeq" id="XP_007829168.1">
    <property type="nucleotide sequence ID" value="XM_007830977.1"/>
</dbReference>